<name>A0A380C134_9GAMM</name>
<sequence>MDMVMLDKADLMSSESYQKVLQIYFINLSVKPHTSWVGM</sequence>
<proteinExistence type="predicted"/>
<dbReference type="AlphaFoldDB" id="A0A380C134"/>
<evidence type="ECO:0000313" key="2">
    <source>
        <dbReference type="Proteomes" id="UP000255061"/>
    </source>
</evidence>
<dbReference type="Proteomes" id="UP000255061">
    <property type="component" value="Unassembled WGS sequence"/>
</dbReference>
<reference evidence="1 2" key="1">
    <citation type="submission" date="2018-06" db="EMBL/GenBank/DDBJ databases">
        <authorList>
            <consortium name="Pathogen Informatics"/>
            <person name="Doyle S."/>
        </authorList>
    </citation>
    <scope>NUCLEOTIDE SEQUENCE [LARGE SCALE GENOMIC DNA]</scope>
    <source>
        <strain evidence="1 2">NCTC10736</strain>
    </source>
</reference>
<accession>A0A380C134</accession>
<evidence type="ECO:0000313" key="1">
    <source>
        <dbReference type="EMBL" id="SUJ10231.1"/>
    </source>
</evidence>
<organism evidence="1 2">
    <name type="scientific">Shewanella morhuae</name>
    <dbReference type="NCBI Taxonomy" id="365591"/>
    <lineage>
        <taxon>Bacteria</taxon>
        <taxon>Pseudomonadati</taxon>
        <taxon>Pseudomonadota</taxon>
        <taxon>Gammaproteobacteria</taxon>
        <taxon>Alteromonadales</taxon>
        <taxon>Shewanellaceae</taxon>
        <taxon>Shewanella</taxon>
    </lineage>
</organism>
<gene>
    <name evidence="1" type="ORF">NCTC10736_04100</name>
</gene>
<protein>
    <submittedName>
        <fullName evidence="1">Uncharacterized protein</fullName>
    </submittedName>
</protein>
<dbReference type="EMBL" id="UGYV01000004">
    <property type="protein sequence ID" value="SUJ10231.1"/>
    <property type="molecule type" value="Genomic_DNA"/>
</dbReference>